<dbReference type="GO" id="GO:0008745">
    <property type="term" value="F:N-acetylmuramoyl-L-alanine amidase activity"/>
    <property type="evidence" value="ECO:0007669"/>
    <property type="project" value="UniProtKB-EC"/>
</dbReference>
<dbReference type="PANTHER" id="PTHR30404">
    <property type="entry name" value="N-ACETYLMURAMOYL-L-ALANINE AMIDASE"/>
    <property type="match status" value="1"/>
</dbReference>
<feature type="domain" description="MurNAc-LAA" evidence="2">
    <location>
        <begin position="71"/>
        <end position="185"/>
    </location>
</feature>
<organism evidence="3 4">
    <name type="scientific">Tepidibacter hydrothermalis</name>
    <dbReference type="NCBI Taxonomy" id="3036126"/>
    <lineage>
        <taxon>Bacteria</taxon>
        <taxon>Bacillati</taxon>
        <taxon>Bacillota</taxon>
        <taxon>Clostridia</taxon>
        <taxon>Peptostreptococcales</taxon>
        <taxon>Peptostreptococcaceae</taxon>
        <taxon>Tepidibacter</taxon>
    </lineage>
</organism>
<protein>
    <submittedName>
        <fullName evidence="3">N-acetylmuramoyl-L-alanine amidase</fullName>
        <ecNumber evidence="3">3.5.1.28</ecNumber>
    </submittedName>
</protein>
<keyword evidence="4" id="KW-1185">Reference proteome</keyword>
<sequence>MSKLIALDDGHGMQTAGKRTPSIPELSGRVIHENEFNREVVIYLDQELKRCGFNTLLVAPTDADTSLKSRTDLANSKGADAFISIHYNAFDGKFNDYDPEGLSVHIYPGSKEGRKLAECVHKYLIMGTSQKDRGIKENNFHVLRETKMVAILSENGFMDNKREAMLMLNVDFQKEVAIEHAKGICDYFGVKYIAEEPIIEVGTSIIGETQYSAAQLEKFLLSKNPSPKLNVSVTEFCKLWISESKVEGVRGDVAFCQACHETGFFKFGGLVLPEQNNFGGIGATNNSAVGKGAWFDTPQLGVRASIQHLKAYGSKEPLVNECIDPRFKLVTRGIAPNFEDLGGRWAYPGYSKSKYSSLQEAKAAKDTYGHFIVNMYNELEKVVVDKSNEIDLSDWAKEAHKFVTENEISDGTRPKENVTREEIWTMLYNYHQKMVQ</sequence>
<name>A0ABY8EK04_9FIRM</name>
<dbReference type="InterPro" id="IPR002901">
    <property type="entry name" value="MGlyc_endo_b_GlcNAc-like_dom"/>
</dbReference>
<gene>
    <name evidence="3" type="ORF">P4S50_08940</name>
</gene>
<dbReference type="Gene3D" id="3.40.630.40">
    <property type="entry name" value="Zn-dependent exopeptidases"/>
    <property type="match status" value="1"/>
</dbReference>
<proteinExistence type="predicted"/>
<dbReference type="InterPro" id="IPR050695">
    <property type="entry name" value="N-acetylmuramoyl_amidase_3"/>
</dbReference>
<evidence type="ECO:0000313" key="4">
    <source>
        <dbReference type="Proteomes" id="UP001222800"/>
    </source>
</evidence>
<dbReference type="SUPFAM" id="SSF53187">
    <property type="entry name" value="Zn-dependent exopeptidases"/>
    <property type="match status" value="1"/>
</dbReference>
<dbReference type="RefSeq" id="WP_277734496.1">
    <property type="nucleotide sequence ID" value="NZ_CP120733.1"/>
</dbReference>
<dbReference type="CDD" id="cd02696">
    <property type="entry name" value="MurNAc-LAA"/>
    <property type="match status" value="1"/>
</dbReference>
<dbReference type="EMBL" id="CP120733">
    <property type="protein sequence ID" value="WFD12192.1"/>
    <property type="molecule type" value="Genomic_DNA"/>
</dbReference>
<evidence type="ECO:0000259" key="2">
    <source>
        <dbReference type="SMART" id="SM00646"/>
    </source>
</evidence>
<evidence type="ECO:0000256" key="1">
    <source>
        <dbReference type="ARBA" id="ARBA00022801"/>
    </source>
</evidence>
<evidence type="ECO:0000313" key="3">
    <source>
        <dbReference type="EMBL" id="WFD12192.1"/>
    </source>
</evidence>
<dbReference type="InterPro" id="IPR002508">
    <property type="entry name" value="MurNAc-LAA_cat"/>
</dbReference>
<dbReference type="Pfam" id="PF01832">
    <property type="entry name" value="Glucosaminidase"/>
    <property type="match status" value="1"/>
</dbReference>
<dbReference type="Proteomes" id="UP001222800">
    <property type="component" value="Chromosome"/>
</dbReference>
<dbReference type="PANTHER" id="PTHR30404:SF0">
    <property type="entry name" value="N-ACETYLMURAMOYL-L-ALANINE AMIDASE AMIC"/>
    <property type="match status" value="1"/>
</dbReference>
<dbReference type="SMART" id="SM00646">
    <property type="entry name" value="Ami_3"/>
    <property type="match status" value="1"/>
</dbReference>
<dbReference type="EC" id="3.5.1.28" evidence="3"/>
<keyword evidence="1 3" id="KW-0378">Hydrolase</keyword>
<accession>A0ABY8EK04</accession>
<dbReference type="Pfam" id="PF01520">
    <property type="entry name" value="Amidase_3"/>
    <property type="match status" value="1"/>
</dbReference>
<reference evidence="3 4" key="1">
    <citation type="submission" date="2023-03" db="EMBL/GenBank/DDBJ databases">
        <title>Complete genome sequence of Tepidibacter sp. SWIR-1, isolated from a deep-sea hydrothermal vent.</title>
        <authorList>
            <person name="Li X."/>
        </authorList>
    </citation>
    <scope>NUCLEOTIDE SEQUENCE [LARGE SCALE GENOMIC DNA]</scope>
    <source>
        <strain evidence="3 4">SWIR-1</strain>
    </source>
</reference>